<feature type="signal peptide" evidence="1">
    <location>
        <begin position="1"/>
        <end position="25"/>
    </location>
</feature>
<protein>
    <recommendedName>
        <fullName evidence="4">Lipoprotein</fullName>
    </recommendedName>
</protein>
<evidence type="ECO:0000256" key="1">
    <source>
        <dbReference type="SAM" id="SignalP"/>
    </source>
</evidence>
<dbReference type="AlphaFoldDB" id="A0A9D2VLV9"/>
<reference evidence="2" key="2">
    <citation type="submission" date="2021-09" db="EMBL/GenBank/DDBJ databases">
        <authorList>
            <person name="Gilroy R."/>
        </authorList>
    </citation>
    <scope>NUCLEOTIDE SEQUENCE</scope>
    <source>
        <strain evidence="2">USAMLcec12-2067</strain>
    </source>
</reference>
<evidence type="ECO:0000313" key="2">
    <source>
        <dbReference type="EMBL" id="HJH44093.1"/>
    </source>
</evidence>
<gene>
    <name evidence="2" type="ORF">K8V16_09920</name>
</gene>
<name>A0A9D2VLV9_9ACTN</name>
<evidence type="ECO:0008006" key="4">
    <source>
        <dbReference type="Google" id="ProtNLM"/>
    </source>
</evidence>
<organism evidence="2 3">
    <name type="scientific">Rubneribacter badeniensis</name>
    <dbReference type="NCBI Taxonomy" id="2070688"/>
    <lineage>
        <taxon>Bacteria</taxon>
        <taxon>Bacillati</taxon>
        <taxon>Actinomycetota</taxon>
        <taxon>Coriobacteriia</taxon>
        <taxon>Eggerthellales</taxon>
        <taxon>Eggerthellaceae</taxon>
        <taxon>Rubneribacter</taxon>
    </lineage>
</organism>
<proteinExistence type="predicted"/>
<dbReference type="PROSITE" id="PS51257">
    <property type="entry name" value="PROKAR_LIPOPROTEIN"/>
    <property type="match status" value="1"/>
</dbReference>
<feature type="chain" id="PRO_5038559425" description="Lipoprotein" evidence="1">
    <location>
        <begin position="26"/>
        <end position="163"/>
    </location>
</feature>
<accession>A0A9D2VLV9</accession>
<dbReference type="Proteomes" id="UP000789325">
    <property type="component" value="Unassembled WGS sequence"/>
</dbReference>
<dbReference type="EMBL" id="DYZL01000201">
    <property type="protein sequence ID" value="HJH44093.1"/>
    <property type="molecule type" value="Genomic_DNA"/>
</dbReference>
<evidence type="ECO:0000313" key="3">
    <source>
        <dbReference type="Proteomes" id="UP000789325"/>
    </source>
</evidence>
<sequence>MRAGPSPMRARVVRAVLALGSTAVAASCASWFGGVAGSDVLREAADPALWDGAAEATSEDGGDPAPEGFEDEALALEGREDVRTDASARVVGFTTQGEAAAAFEEAAAELEGKGWTQVESGMPACGTFVKRDGTYRWLFVSGVQVGKDASMVVHYDGQLDGKG</sequence>
<keyword evidence="1" id="KW-0732">Signal</keyword>
<reference evidence="2" key="1">
    <citation type="journal article" date="2021" name="PeerJ">
        <title>Extensive microbial diversity within the chicken gut microbiome revealed by metagenomics and culture.</title>
        <authorList>
            <person name="Gilroy R."/>
            <person name="Ravi A."/>
            <person name="Getino M."/>
            <person name="Pursley I."/>
            <person name="Horton D.L."/>
            <person name="Alikhan N.F."/>
            <person name="Baker D."/>
            <person name="Gharbi K."/>
            <person name="Hall N."/>
            <person name="Watson M."/>
            <person name="Adriaenssens E.M."/>
            <person name="Foster-Nyarko E."/>
            <person name="Jarju S."/>
            <person name="Secka A."/>
            <person name="Antonio M."/>
            <person name="Oren A."/>
            <person name="Chaudhuri R.R."/>
            <person name="La Ragione R."/>
            <person name="Hildebrand F."/>
            <person name="Pallen M.J."/>
        </authorList>
    </citation>
    <scope>NUCLEOTIDE SEQUENCE</scope>
    <source>
        <strain evidence="2">USAMLcec12-2067</strain>
    </source>
</reference>
<comment type="caution">
    <text evidence="2">The sequence shown here is derived from an EMBL/GenBank/DDBJ whole genome shotgun (WGS) entry which is preliminary data.</text>
</comment>